<gene>
    <name evidence="2" type="ORF">FYJ37_08005</name>
</gene>
<evidence type="ECO:0000313" key="3">
    <source>
        <dbReference type="Proteomes" id="UP000462363"/>
    </source>
</evidence>
<protein>
    <submittedName>
        <fullName evidence="2">Uncharacterized protein</fullName>
    </submittedName>
</protein>
<dbReference type="GeneID" id="62694309"/>
<proteinExistence type="predicted"/>
<feature type="transmembrane region" description="Helical" evidence="1">
    <location>
        <begin position="66"/>
        <end position="88"/>
    </location>
</feature>
<accession>A0A844F362</accession>
<evidence type="ECO:0000256" key="1">
    <source>
        <dbReference type="SAM" id="Phobius"/>
    </source>
</evidence>
<comment type="caution">
    <text evidence="2">The sequence shown here is derived from an EMBL/GenBank/DDBJ whole genome shotgun (WGS) entry which is preliminary data.</text>
</comment>
<feature type="transmembrane region" description="Helical" evidence="1">
    <location>
        <begin position="42"/>
        <end position="60"/>
    </location>
</feature>
<dbReference type="RefSeq" id="WP_004608305.1">
    <property type="nucleotide sequence ID" value="NZ_AP025570.1"/>
</dbReference>
<evidence type="ECO:0000313" key="2">
    <source>
        <dbReference type="EMBL" id="MSS40292.1"/>
    </source>
</evidence>
<keyword evidence="1" id="KW-0472">Membrane</keyword>
<dbReference type="EMBL" id="VUMB01000013">
    <property type="protein sequence ID" value="MSS40292.1"/>
    <property type="molecule type" value="Genomic_DNA"/>
</dbReference>
<organism evidence="2 3">
    <name type="scientific">Clostridium scindens (strain JCM 10418 / VPI 12708)</name>
    <dbReference type="NCBI Taxonomy" id="29347"/>
    <lineage>
        <taxon>Bacteria</taxon>
        <taxon>Bacillati</taxon>
        <taxon>Bacillota</taxon>
        <taxon>Clostridia</taxon>
        <taxon>Lachnospirales</taxon>
        <taxon>Lachnospiraceae</taxon>
    </lineage>
</organism>
<keyword evidence="1" id="KW-0812">Transmembrane</keyword>
<sequence length="97" mass="11941">MLKLFGNCGNYWFFISKRYEMSEKVDRGIEICYWKLSYRRKFIRTLWLILIGIIIIVGFYKEFDINIFTGIIEIVIFSVILMQAFYNYKKWKNEIRQ</sequence>
<dbReference type="AlphaFoldDB" id="A0A844F362"/>
<reference evidence="2 3" key="1">
    <citation type="submission" date="2019-08" db="EMBL/GenBank/DDBJ databases">
        <title>In-depth cultivation of the pig gut microbiome towards novel bacterial diversity and tailored functional studies.</title>
        <authorList>
            <person name="Wylensek D."/>
            <person name="Hitch T.C.A."/>
            <person name="Clavel T."/>
        </authorList>
    </citation>
    <scope>NUCLEOTIDE SEQUENCE [LARGE SCALE GENOMIC DNA]</scope>
    <source>
        <strain evidence="2 3">BL-389-WT-3D</strain>
    </source>
</reference>
<name>A0A844F362_CLOSV</name>
<keyword evidence="1" id="KW-1133">Transmembrane helix</keyword>
<dbReference type="Proteomes" id="UP000462363">
    <property type="component" value="Unassembled WGS sequence"/>
</dbReference>